<dbReference type="EMBL" id="NESQ01000035">
    <property type="protein sequence ID" value="PUU82020.1"/>
    <property type="molecule type" value="Genomic_DNA"/>
</dbReference>
<reference evidence="6 7" key="1">
    <citation type="submission" date="2017-04" db="EMBL/GenBank/DDBJ databases">
        <title>Draft genome sequence of Tuber borchii Vittad., a whitish edible truffle.</title>
        <authorList>
            <consortium name="DOE Joint Genome Institute"/>
            <person name="Murat C."/>
            <person name="Kuo A."/>
            <person name="Barry K.W."/>
            <person name="Clum A."/>
            <person name="Dockter R.B."/>
            <person name="Fauchery L."/>
            <person name="Iotti M."/>
            <person name="Kohler A."/>
            <person name="Labutti K."/>
            <person name="Lindquist E.A."/>
            <person name="Lipzen A."/>
            <person name="Ohm R.A."/>
            <person name="Wang M."/>
            <person name="Grigoriev I.V."/>
            <person name="Zambonelli A."/>
            <person name="Martin F.M."/>
        </authorList>
    </citation>
    <scope>NUCLEOTIDE SEQUENCE [LARGE SCALE GENOMIC DNA]</scope>
    <source>
        <strain evidence="6 7">Tbo3840</strain>
    </source>
</reference>
<dbReference type="PROSITE" id="PS51194">
    <property type="entry name" value="HELICASE_CTER"/>
    <property type="match status" value="1"/>
</dbReference>
<dbReference type="InterPro" id="IPR014001">
    <property type="entry name" value="Helicase_ATP-bd"/>
</dbReference>
<evidence type="ECO:0000256" key="2">
    <source>
        <dbReference type="ARBA" id="ARBA00022801"/>
    </source>
</evidence>
<dbReference type="PANTHER" id="PTHR45626">
    <property type="entry name" value="TRANSCRIPTION TERMINATION FACTOR 2-RELATED"/>
    <property type="match status" value="1"/>
</dbReference>
<evidence type="ECO:0000259" key="5">
    <source>
        <dbReference type="PROSITE" id="PS51194"/>
    </source>
</evidence>
<keyword evidence="1" id="KW-0547">Nucleotide-binding</keyword>
<dbReference type="Proteomes" id="UP000244722">
    <property type="component" value="Unassembled WGS sequence"/>
</dbReference>
<dbReference type="Pfam" id="PF00271">
    <property type="entry name" value="Helicase_C"/>
    <property type="match status" value="1"/>
</dbReference>
<dbReference type="PROSITE" id="PS51192">
    <property type="entry name" value="HELICASE_ATP_BIND_1"/>
    <property type="match status" value="1"/>
</dbReference>
<keyword evidence="2" id="KW-0378">Hydrolase</keyword>
<dbReference type="STRING" id="42251.A0A2T7A2T5"/>
<dbReference type="Pfam" id="PF00176">
    <property type="entry name" value="SNF2-rel_dom"/>
    <property type="match status" value="1"/>
</dbReference>
<dbReference type="GO" id="GO:0005634">
    <property type="term" value="C:nucleus"/>
    <property type="evidence" value="ECO:0007669"/>
    <property type="project" value="TreeGrafter"/>
</dbReference>
<evidence type="ECO:0000256" key="1">
    <source>
        <dbReference type="ARBA" id="ARBA00022741"/>
    </source>
</evidence>
<dbReference type="Gene3D" id="3.40.50.10810">
    <property type="entry name" value="Tandem AAA-ATPase domain"/>
    <property type="match status" value="1"/>
</dbReference>
<feature type="domain" description="Helicase C-terminal" evidence="5">
    <location>
        <begin position="695"/>
        <end position="853"/>
    </location>
</feature>
<sequence>MYVTAHSLPAPVPLDDRFTSHWPRIPVSLKCHGDASSLCVGVIDPFGKEFGSLDTNSARVLVPLLERNLIRLQASVLPRRKQQGHLPGPETDGKCKTPLEMQANVYGPVMNMSAIAKVLAEKNGRLKRPSQTDGLEYVPPAATPSGPRVLPAQVNAEAAVFGMLEELQKQVESLPDAEADPRITTPLLKHQKQGLHFMMSKERDRDYTDSKGNTSLWRSFGHGSRAMYENVITCDKTEVKPEEVYGGILADVMGLGKTLQAICLIVGSQEAAAAFAAPVEGERPPKRKRVKTTLVVTPLSTIGNWEGQIKAHVKFGTLSVYVYHGPKRELSIEKLAQYDVILTTYQIVGGEFSKHTTCDGASASKGSCPFQKLHFFRIVLDEAHMIRSPSIMLTKAMLSLSAQRRWAVTGTPIQNRLGDIATLVKFLRIAPFDENTVWNKHIAAPFKNANIESITNLRRILHSVTLRRSKNTINLPPERTKCSEQKLYEAAMEVSRFKLGLILKEDRVAGRNYVHVLQSILRLRLICAHGSELVSDSDSDTAGITSTHAINVDEIEDNASEPSWSAKDGYQIFQLMCDANEDVCALCEAKVGTNSAAGSAGDGDPPSNKKAVVIGHLTACAHLLCKGCGPKFAEEFGGASTSVGNGKPLRGNCPLCGEYVKPTLLDIKSGYSDESAQDLPRRKKLKGKYSGPSTKVKALISSLLENKKASTAGNPIKSVVFSCWTAHMDLIEIAFKDNGITFVRLDGTMTRTQRNRVMEDFEKSLEISVILISIMAGGLGLNLTAACKAYVMEPQFNPAAESQAIDRIHRLGQTRPVTTTRYIMRDSFEMKIVELQKKKTELANLSMSSGRLSGKDAMEKKLEV</sequence>
<dbReference type="InterPro" id="IPR000330">
    <property type="entry name" value="SNF2_N"/>
</dbReference>
<evidence type="ECO:0000259" key="4">
    <source>
        <dbReference type="PROSITE" id="PS51192"/>
    </source>
</evidence>
<gene>
    <name evidence="6" type="ORF">B9Z19DRAFT_1099477</name>
</gene>
<dbReference type="SMART" id="SM00487">
    <property type="entry name" value="DEXDc"/>
    <property type="match status" value="1"/>
</dbReference>
<dbReference type="GO" id="GO:0005524">
    <property type="term" value="F:ATP binding"/>
    <property type="evidence" value="ECO:0007669"/>
    <property type="project" value="UniProtKB-KW"/>
</dbReference>
<organism evidence="6 7">
    <name type="scientific">Tuber borchii</name>
    <name type="common">White truffle</name>
    <dbReference type="NCBI Taxonomy" id="42251"/>
    <lineage>
        <taxon>Eukaryota</taxon>
        <taxon>Fungi</taxon>
        <taxon>Dikarya</taxon>
        <taxon>Ascomycota</taxon>
        <taxon>Pezizomycotina</taxon>
        <taxon>Pezizomycetes</taxon>
        <taxon>Pezizales</taxon>
        <taxon>Tuberaceae</taxon>
        <taxon>Tuber</taxon>
    </lineage>
</organism>
<dbReference type="SMART" id="SM00490">
    <property type="entry name" value="HELICc"/>
    <property type="match status" value="1"/>
</dbReference>
<keyword evidence="7" id="KW-1185">Reference proteome</keyword>
<feature type="domain" description="Helicase ATP-binding" evidence="4">
    <location>
        <begin position="238"/>
        <end position="430"/>
    </location>
</feature>
<dbReference type="GO" id="GO:0008094">
    <property type="term" value="F:ATP-dependent activity, acting on DNA"/>
    <property type="evidence" value="ECO:0007669"/>
    <property type="project" value="TreeGrafter"/>
</dbReference>
<evidence type="ECO:0000313" key="7">
    <source>
        <dbReference type="Proteomes" id="UP000244722"/>
    </source>
</evidence>
<evidence type="ECO:0000256" key="3">
    <source>
        <dbReference type="ARBA" id="ARBA00022840"/>
    </source>
</evidence>
<dbReference type="InterPro" id="IPR038718">
    <property type="entry name" value="SNF2-like_sf"/>
</dbReference>
<name>A0A2T7A2T5_TUBBO</name>
<accession>A0A2T7A2T5</accession>
<evidence type="ECO:0000313" key="6">
    <source>
        <dbReference type="EMBL" id="PUU82020.1"/>
    </source>
</evidence>
<dbReference type="Gene3D" id="3.40.50.300">
    <property type="entry name" value="P-loop containing nucleotide triphosphate hydrolases"/>
    <property type="match status" value="1"/>
</dbReference>
<dbReference type="InterPro" id="IPR050628">
    <property type="entry name" value="SNF2_RAD54_helicase_TF"/>
</dbReference>
<keyword evidence="3" id="KW-0067">ATP-binding</keyword>
<dbReference type="InterPro" id="IPR049730">
    <property type="entry name" value="SNF2/RAD54-like_C"/>
</dbReference>
<dbReference type="AlphaFoldDB" id="A0A2T7A2T5"/>
<dbReference type="InterPro" id="IPR027417">
    <property type="entry name" value="P-loop_NTPase"/>
</dbReference>
<comment type="caution">
    <text evidence="6">The sequence shown here is derived from an EMBL/GenBank/DDBJ whole genome shotgun (WGS) entry which is preliminary data.</text>
</comment>
<dbReference type="GO" id="GO:0006281">
    <property type="term" value="P:DNA repair"/>
    <property type="evidence" value="ECO:0007669"/>
    <property type="project" value="TreeGrafter"/>
</dbReference>
<dbReference type="SUPFAM" id="SSF52540">
    <property type="entry name" value="P-loop containing nucleoside triphosphate hydrolases"/>
    <property type="match status" value="2"/>
</dbReference>
<dbReference type="CDD" id="cd18008">
    <property type="entry name" value="DEXDc_SHPRH-like"/>
    <property type="match status" value="1"/>
</dbReference>
<dbReference type="OrthoDB" id="448448at2759"/>
<protein>
    <submittedName>
        <fullName evidence="6">SNF2 family N-terminal domain-domain-containing protein</fullName>
    </submittedName>
</protein>
<dbReference type="GO" id="GO:0016787">
    <property type="term" value="F:hydrolase activity"/>
    <property type="evidence" value="ECO:0007669"/>
    <property type="project" value="UniProtKB-KW"/>
</dbReference>
<dbReference type="InterPro" id="IPR001650">
    <property type="entry name" value="Helicase_C-like"/>
</dbReference>
<dbReference type="PANTHER" id="PTHR45626:SF52">
    <property type="entry name" value="SINGLE-STRANDED DNA-DEPENDENT ATPASE (EUROFUNG)"/>
    <property type="match status" value="1"/>
</dbReference>
<dbReference type="CDD" id="cd18793">
    <property type="entry name" value="SF2_C_SNF"/>
    <property type="match status" value="1"/>
</dbReference>
<proteinExistence type="predicted"/>